<reference evidence="3" key="1">
    <citation type="journal article" date="2019" name="Int. J. Syst. Evol. Microbiol.">
        <title>The Global Catalogue of Microorganisms (GCM) 10K type strain sequencing project: providing services to taxonomists for standard genome sequencing and annotation.</title>
        <authorList>
            <consortium name="The Broad Institute Genomics Platform"/>
            <consortium name="The Broad Institute Genome Sequencing Center for Infectious Disease"/>
            <person name="Wu L."/>
            <person name="Ma J."/>
        </authorList>
    </citation>
    <scope>NUCLEOTIDE SEQUENCE [LARGE SCALE GENOMIC DNA]</scope>
    <source>
        <strain evidence="3">CCM 8897</strain>
    </source>
</reference>
<dbReference type="PANTHER" id="PTHR36111:SF2">
    <property type="entry name" value="INNER MEMBRANE PROTEIN"/>
    <property type="match status" value="1"/>
</dbReference>
<dbReference type="EMBL" id="JBHSSM010000016">
    <property type="protein sequence ID" value="MFC6315303.1"/>
    <property type="molecule type" value="Genomic_DNA"/>
</dbReference>
<dbReference type="InterPro" id="IPR007563">
    <property type="entry name" value="DUF554"/>
</dbReference>
<protein>
    <submittedName>
        <fullName evidence="2">DUF554 domain-containing protein</fullName>
    </submittedName>
</protein>
<dbReference type="RefSeq" id="WP_125597886.1">
    <property type="nucleotide sequence ID" value="NZ_JBHSSM010000016.1"/>
</dbReference>
<dbReference type="PANTHER" id="PTHR36111">
    <property type="entry name" value="INNER MEMBRANE PROTEIN-RELATED"/>
    <property type="match status" value="1"/>
</dbReference>
<evidence type="ECO:0000313" key="2">
    <source>
        <dbReference type="EMBL" id="MFC6315303.1"/>
    </source>
</evidence>
<dbReference type="Pfam" id="PF04474">
    <property type="entry name" value="DUF554"/>
    <property type="match status" value="1"/>
</dbReference>
<gene>
    <name evidence="2" type="ORF">ACFQHW_06950</name>
</gene>
<evidence type="ECO:0000256" key="1">
    <source>
        <dbReference type="SAM" id="Phobius"/>
    </source>
</evidence>
<accession>A0ABW1UNR6</accession>
<feature type="transmembrane region" description="Helical" evidence="1">
    <location>
        <begin position="178"/>
        <end position="200"/>
    </location>
</feature>
<feature type="transmembrane region" description="Helical" evidence="1">
    <location>
        <begin position="97"/>
        <end position="116"/>
    </location>
</feature>
<feature type="transmembrane region" description="Helical" evidence="1">
    <location>
        <begin position="32"/>
        <end position="50"/>
    </location>
</feature>
<feature type="transmembrane region" description="Helical" evidence="1">
    <location>
        <begin position="136"/>
        <end position="166"/>
    </location>
</feature>
<comment type="caution">
    <text evidence="2">The sequence shown here is derived from an EMBL/GenBank/DDBJ whole genome shotgun (WGS) entry which is preliminary data.</text>
</comment>
<organism evidence="2 3">
    <name type="scientific">Lapidilactobacillus achengensis</name>
    <dbReference type="NCBI Taxonomy" id="2486000"/>
    <lineage>
        <taxon>Bacteria</taxon>
        <taxon>Bacillati</taxon>
        <taxon>Bacillota</taxon>
        <taxon>Bacilli</taxon>
        <taxon>Lactobacillales</taxon>
        <taxon>Lactobacillaceae</taxon>
        <taxon>Lapidilactobacillus</taxon>
    </lineage>
</organism>
<keyword evidence="1" id="KW-0472">Membrane</keyword>
<keyword evidence="1" id="KW-0812">Transmembrane</keyword>
<name>A0ABW1UNR6_9LACO</name>
<sequence length="225" mass="24304">MWGTLFNVGMILVGSFVGTFFKKGLRPEFHEILMQALGLAAVGLGINAVVQQLPRSKYPVLFIVSLAVGGVFGQWLDIENRFDRTVRRYSKSDLATGLSTAILLFCMGSLAIVGPIEAALKQDYTLLLTNGMLDGITSMVLAATYGIGIASVAAVVFVWQGSIYLLALLLRSAIDQTLLTEIMIVGGLLIFASGLSILKIKQFKTMNLLPALLIPPLILAILRLF</sequence>
<keyword evidence="3" id="KW-1185">Reference proteome</keyword>
<proteinExistence type="predicted"/>
<evidence type="ECO:0000313" key="3">
    <source>
        <dbReference type="Proteomes" id="UP001596310"/>
    </source>
</evidence>
<keyword evidence="1" id="KW-1133">Transmembrane helix</keyword>
<feature type="transmembrane region" description="Helical" evidence="1">
    <location>
        <begin position="56"/>
        <end position="76"/>
    </location>
</feature>
<feature type="transmembrane region" description="Helical" evidence="1">
    <location>
        <begin position="206"/>
        <end position="224"/>
    </location>
</feature>
<feature type="transmembrane region" description="Helical" evidence="1">
    <location>
        <begin position="6"/>
        <end position="25"/>
    </location>
</feature>
<dbReference type="Proteomes" id="UP001596310">
    <property type="component" value="Unassembled WGS sequence"/>
</dbReference>